<dbReference type="Proteomes" id="UP000886042">
    <property type="component" value="Unassembled WGS sequence"/>
</dbReference>
<sequence length="123" mass="14643">MSTSAHQRKQAERRGRWAEHFATMILRLKGYKIHAQRTRTPFGEIDIIATKRNILAIVEVKRRANMQLAHDALSTTNIRRIEQAVDYLLANETWTRDKDIRFDAFFVFPRGRFQHLKDAWRSY</sequence>
<dbReference type="GO" id="GO:0003676">
    <property type="term" value="F:nucleic acid binding"/>
    <property type="evidence" value="ECO:0007669"/>
    <property type="project" value="InterPro"/>
</dbReference>
<dbReference type="Pfam" id="PF02021">
    <property type="entry name" value="UPF0102"/>
    <property type="match status" value="1"/>
</dbReference>
<reference evidence="3" key="1">
    <citation type="journal article" date="2020" name="mSystems">
        <title>Genome- and Community-Level Interaction Insights into Carbon Utilization and Element Cycling Functions of Hydrothermarchaeota in Hydrothermal Sediment.</title>
        <authorList>
            <person name="Zhou Z."/>
            <person name="Liu Y."/>
            <person name="Xu W."/>
            <person name="Pan J."/>
            <person name="Luo Z.H."/>
            <person name="Li M."/>
        </authorList>
    </citation>
    <scope>NUCLEOTIDE SEQUENCE [LARGE SCALE GENOMIC DNA]</scope>
    <source>
        <strain evidence="3">HyVt-489</strain>
    </source>
</reference>
<evidence type="ECO:0000313" key="3">
    <source>
        <dbReference type="EMBL" id="HFB55068.1"/>
    </source>
</evidence>
<dbReference type="EMBL" id="DRMN01000263">
    <property type="protein sequence ID" value="HFB55068.1"/>
    <property type="molecule type" value="Genomic_DNA"/>
</dbReference>
<evidence type="ECO:0000256" key="1">
    <source>
        <dbReference type="ARBA" id="ARBA00006738"/>
    </source>
</evidence>
<dbReference type="HAMAP" id="MF_00048">
    <property type="entry name" value="UPF0102"/>
    <property type="match status" value="1"/>
</dbReference>
<dbReference type="SUPFAM" id="SSF52980">
    <property type="entry name" value="Restriction endonuclease-like"/>
    <property type="match status" value="1"/>
</dbReference>
<gene>
    <name evidence="3" type="ORF">ENJ46_04010</name>
</gene>
<dbReference type="PANTHER" id="PTHR34039:SF1">
    <property type="entry name" value="UPF0102 PROTEIN YRAN"/>
    <property type="match status" value="1"/>
</dbReference>
<organism evidence="3">
    <name type="scientific">Hellea balneolensis</name>
    <dbReference type="NCBI Taxonomy" id="287478"/>
    <lineage>
        <taxon>Bacteria</taxon>
        <taxon>Pseudomonadati</taxon>
        <taxon>Pseudomonadota</taxon>
        <taxon>Alphaproteobacteria</taxon>
        <taxon>Maricaulales</taxon>
        <taxon>Robiginitomaculaceae</taxon>
        <taxon>Hellea</taxon>
    </lineage>
</organism>
<accession>A0A7C3C5P3</accession>
<dbReference type="PANTHER" id="PTHR34039">
    <property type="entry name" value="UPF0102 PROTEIN YRAN"/>
    <property type="match status" value="1"/>
</dbReference>
<dbReference type="Gene3D" id="3.40.1350.10">
    <property type="match status" value="1"/>
</dbReference>
<evidence type="ECO:0000256" key="2">
    <source>
        <dbReference type="HAMAP-Rule" id="MF_00048"/>
    </source>
</evidence>
<protein>
    <recommendedName>
        <fullName evidence="2">UPF0102 protein ENJ46_04010</fullName>
    </recommendedName>
</protein>
<proteinExistence type="inferred from homology"/>
<dbReference type="InterPro" id="IPR011335">
    <property type="entry name" value="Restrct_endonuc-II-like"/>
</dbReference>
<comment type="caution">
    <text evidence="3">The sequence shown here is derived from an EMBL/GenBank/DDBJ whole genome shotgun (WGS) entry which is preliminary data.</text>
</comment>
<dbReference type="AlphaFoldDB" id="A0A7C3C5P3"/>
<comment type="similarity">
    <text evidence="1 2">Belongs to the UPF0102 family.</text>
</comment>
<dbReference type="InterPro" id="IPR003509">
    <property type="entry name" value="UPF0102_YraN-like"/>
</dbReference>
<dbReference type="InterPro" id="IPR011856">
    <property type="entry name" value="tRNA_endonuc-like_dom_sf"/>
</dbReference>
<name>A0A7C3C5P3_9PROT</name>
<dbReference type="NCBIfam" id="NF009151">
    <property type="entry name" value="PRK12497.1-5"/>
    <property type="match status" value="1"/>
</dbReference>